<reference evidence="1" key="2">
    <citation type="journal article" date="2020" name="Nat. Commun.">
        <title>Large-scale genome sequencing of mycorrhizal fungi provides insights into the early evolution of symbiotic traits.</title>
        <authorList>
            <person name="Miyauchi S."/>
            <person name="Kiss E."/>
            <person name="Kuo A."/>
            <person name="Drula E."/>
            <person name="Kohler A."/>
            <person name="Sanchez-Garcia M."/>
            <person name="Morin E."/>
            <person name="Andreopoulos B."/>
            <person name="Barry K.W."/>
            <person name="Bonito G."/>
            <person name="Buee M."/>
            <person name="Carver A."/>
            <person name="Chen C."/>
            <person name="Cichocki N."/>
            <person name="Clum A."/>
            <person name="Culley D."/>
            <person name="Crous P.W."/>
            <person name="Fauchery L."/>
            <person name="Girlanda M."/>
            <person name="Hayes R.D."/>
            <person name="Keri Z."/>
            <person name="LaButti K."/>
            <person name="Lipzen A."/>
            <person name="Lombard V."/>
            <person name="Magnuson J."/>
            <person name="Maillard F."/>
            <person name="Murat C."/>
            <person name="Nolan M."/>
            <person name="Ohm R.A."/>
            <person name="Pangilinan J."/>
            <person name="Pereira M.F."/>
            <person name="Perotto S."/>
            <person name="Peter M."/>
            <person name="Pfister S."/>
            <person name="Riley R."/>
            <person name="Sitrit Y."/>
            <person name="Stielow J.B."/>
            <person name="Szollosi G."/>
            <person name="Zifcakova L."/>
            <person name="Stursova M."/>
            <person name="Spatafora J.W."/>
            <person name="Tedersoo L."/>
            <person name="Vaario L.M."/>
            <person name="Yamada A."/>
            <person name="Yan M."/>
            <person name="Wang P."/>
            <person name="Xu J."/>
            <person name="Bruns T."/>
            <person name="Baldrian P."/>
            <person name="Vilgalys R."/>
            <person name="Dunand C."/>
            <person name="Henrissat B."/>
            <person name="Grigoriev I.V."/>
            <person name="Hibbett D."/>
            <person name="Nagy L.G."/>
            <person name="Martin F.M."/>
        </authorList>
    </citation>
    <scope>NUCLEOTIDE SEQUENCE</scope>
    <source>
        <strain evidence="1">P2</strain>
    </source>
</reference>
<keyword evidence="2" id="KW-1185">Reference proteome</keyword>
<evidence type="ECO:0000313" key="2">
    <source>
        <dbReference type="Proteomes" id="UP000886501"/>
    </source>
</evidence>
<reference evidence="1" key="1">
    <citation type="submission" date="2019-10" db="EMBL/GenBank/DDBJ databases">
        <authorList>
            <consortium name="DOE Joint Genome Institute"/>
            <person name="Kuo A."/>
            <person name="Miyauchi S."/>
            <person name="Kiss E."/>
            <person name="Drula E."/>
            <person name="Kohler A."/>
            <person name="Sanchez-Garcia M."/>
            <person name="Andreopoulos B."/>
            <person name="Barry K.W."/>
            <person name="Bonito G."/>
            <person name="Buee M."/>
            <person name="Carver A."/>
            <person name="Chen C."/>
            <person name="Cichocki N."/>
            <person name="Clum A."/>
            <person name="Culley D."/>
            <person name="Crous P.W."/>
            <person name="Fauchery L."/>
            <person name="Girlanda M."/>
            <person name="Hayes R."/>
            <person name="Keri Z."/>
            <person name="Labutti K."/>
            <person name="Lipzen A."/>
            <person name="Lombard V."/>
            <person name="Magnuson J."/>
            <person name="Maillard F."/>
            <person name="Morin E."/>
            <person name="Murat C."/>
            <person name="Nolan M."/>
            <person name="Ohm R."/>
            <person name="Pangilinan J."/>
            <person name="Pereira M."/>
            <person name="Perotto S."/>
            <person name="Peter M."/>
            <person name="Riley R."/>
            <person name="Sitrit Y."/>
            <person name="Stielow B."/>
            <person name="Szollosi G."/>
            <person name="Zifcakova L."/>
            <person name="Stursova M."/>
            <person name="Spatafora J.W."/>
            <person name="Tedersoo L."/>
            <person name="Vaario L.-M."/>
            <person name="Yamada A."/>
            <person name="Yan M."/>
            <person name="Wang P."/>
            <person name="Xu J."/>
            <person name="Bruns T."/>
            <person name="Baldrian P."/>
            <person name="Vilgalys R."/>
            <person name="Henrissat B."/>
            <person name="Grigoriev I.V."/>
            <person name="Hibbett D."/>
            <person name="Nagy L.G."/>
            <person name="Martin F.M."/>
        </authorList>
    </citation>
    <scope>NUCLEOTIDE SEQUENCE</scope>
    <source>
        <strain evidence="1">P2</strain>
    </source>
</reference>
<name>A0ACB6Z014_THEGA</name>
<dbReference type="Proteomes" id="UP000886501">
    <property type="component" value="Unassembled WGS sequence"/>
</dbReference>
<comment type="caution">
    <text evidence="1">The sequence shown here is derived from an EMBL/GenBank/DDBJ whole genome shotgun (WGS) entry which is preliminary data.</text>
</comment>
<dbReference type="EMBL" id="MU118457">
    <property type="protein sequence ID" value="KAF9642466.1"/>
    <property type="molecule type" value="Genomic_DNA"/>
</dbReference>
<sequence>MSLQDNKVFVSPHNQKITHLGTQVHDKTSFSTNTTSPVQLVEAVLSQQDHEMPCQAWDEGGSFDDQVWQQAISTLCNQDESCHTREMCDDESVLFQLIQRGIMDMSSFDKNLKGTGVWYSAFLGK</sequence>
<protein>
    <submittedName>
        <fullName evidence="1">Uncharacterized protein</fullName>
    </submittedName>
</protein>
<organism evidence="1 2">
    <name type="scientific">Thelephora ganbajun</name>
    <name type="common">Ganba fungus</name>
    <dbReference type="NCBI Taxonomy" id="370292"/>
    <lineage>
        <taxon>Eukaryota</taxon>
        <taxon>Fungi</taxon>
        <taxon>Dikarya</taxon>
        <taxon>Basidiomycota</taxon>
        <taxon>Agaricomycotina</taxon>
        <taxon>Agaricomycetes</taxon>
        <taxon>Thelephorales</taxon>
        <taxon>Thelephoraceae</taxon>
        <taxon>Thelephora</taxon>
    </lineage>
</organism>
<evidence type="ECO:0000313" key="1">
    <source>
        <dbReference type="EMBL" id="KAF9642466.1"/>
    </source>
</evidence>
<proteinExistence type="predicted"/>
<gene>
    <name evidence="1" type="ORF">BDM02DRAFT_3193175</name>
</gene>
<accession>A0ACB6Z014</accession>